<evidence type="ECO:0000259" key="2">
    <source>
        <dbReference type="Pfam" id="PF07940"/>
    </source>
</evidence>
<comment type="caution">
    <text evidence="3">The sequence shown here is derived from an EMBL/GenBank/DDBJ whole genome shotgun (WGS) entry which is preliminary data.</text>
</comment>
<gene>
    <name evidence="3" type="ORF">E5A73_10900</name>
</gene>
<feature type="domain" description="Heparinase II/III-like C-terminal" evidence="2">
    <location>
        <begin position="327"/>
        <end position="571"/>
    </location>
</feature>
<dbReference type="Pfam" id="PF07940">
    <property type="entry name" value="Hepar_II_III_C"/>
    <property type="match status" value="1"/>
</dbReference>
<comment type="subcellular location">
    <subcellularLocation>
        <location evidence="1">Cell envelope</location>
    </subcellularLocation>
</comment>
<organism evidence="3 4">
    <name type="scientific">Sphingomonas gei</name>
    <dbReference type="NCBI Taxonomy" id="1395960"/>
    <lineage>
        <taxon>Bacteria</taxon>
        <taxon>Pseudomonadati</taxon>
        <taxon>Pseudomonadota</taxon>
        <taxon>Alphaproteobacteria</taxon>
        <taxon>Sphingomonadales</taxon>
        <taxon>Sphingomonadaceae</taxon>
        <taxon>Sphingomonas</taxon>
    </lineage>
</organism>
<sequence>MKNAPPESGPDGVDEGKRLIRTGGDRGLSLAERISERFQRLTWGTPLHAMRLRGRHPLKLIAVPDDPFFGDAQRGNALLEGVIRFQGEDRAIDALDFAKPDWSPGFGDYLQSFAWLRDLSSVTTRARGVPIAEEIMRRWLAAHGEKVSEPAWRADYWGRRILFWTAHAPLILSSTDLVYRSSVLHALARGARHLDRAANRVQPGAGLIAAWSGVLVAGLSLPGGDPRRAYGESGLKRALEQSVFDDGGSVTRSPAAQIESIQFLTVLGEAYAARRLEAPAFIEAARSRMVTALLGLCHGDKGLSSWQGSGPVAGEVIEQLIEATGVRTRPLKQAREWGYQRLSQGQTVLIMDVAPPPLARLVEGGCASTLAFELSDGPDRLVVNCGGARAVHAKVSSALAEGLRTTAAHSTLALSNSNSTAIHADGTLGRGVVEVELVRHETDTASRIEASHDGYVRRHGYLHRRVVAMSPDGRDVRGEDMLLPADRRKHKNPIVFTARFHLHPQVQVTPTADGLAAILRTASGHLWQFRCKGGSFAIEDSVWVDPRGRPLGSQQLVVTGASPAGGANVSWIFHRAK</sequence>
<dbReference type="InterPro" id="IPR012480">
    <property type="entry name" value="Hepar_II_III_C"/>
</dbReference>
<dbReference type="RefSeq" id="WP_135963861.1">
    <property type="nucleotide sequence ID" value="NZ_SRXT01000004.1"/>
</dbReference>
<dbReference type="GO" id="GO:0030313">
    <property type="term" value="C:cell envelope"/>
    <property type="evidence" value="ECO:0007669"/>
    <property type="project" value="UniProtKB-SubCell"/>
</dbReference>
<evidence type="ECO:0000313" key="3">
    <source>
        <dbReference type="EMBL" id="TGX53353.1"/>
    </source>
</evidence>
<reference evidence="3 4" key="1">
    <citation type="submission" date="2019-04" db="EMBL/GenBank/DDBJ databases">
        <title>Sphingomonas psychrotolerans sp. nov., isolated from soil in the Tianshan Mountains, Xinjiang, China.</title>
        <authorList>
            <person name="Luo Y."/>
            <person name="Sheng H."/>
        </authorList>
    </citation>
    <scope>NUCLEOTIDE SEQUENCE [LARGE SCALE GENOMIC DNA]</scope>
    <source>
        <strain evidence="3 4">ZFGT-11</strain>
    </source>
</reference>
<dbReference type="Gene3D" id="2.70.98.70">
    <property type="match status" value="1"/>
</dbReference>
<protein>
    <submittedName>
        <fullName evidence="3">Heparinase</fullName>
    </submittedName>
</protein>
<dbReference type="EMBL" id="SRXT01000004">
    <property type="protein sequence ID" value="TGX53353.1"/>
    <property type="molecule type" value="Genomic_DNA"/>
</dbReference>
<accession>A0A4S1XCG0</accession>
<dbReference type="Gene3D" id="1.50.10.100">
    <property type="entry name" value="Chondroitin AC/alginate lyase"/>
    <property type="match status" value="1"/>
</dbReference>
<name>A0A4S1XCG0_9SPHN</name>
<dbReference type="OrthoDB" id="9787373at2"/>
<dbReference type="InterPro" id="IPR008929">
    <property type="entry name" value="Chondroitin_lyas"/>
</dbReference>
<dbReference type="Proteomes" id="UP000306147">
    <property type="component" value="Unassembled WGS sequence"/>
</dbReference>
<keyword evidence="4" id="KW-1185">Reference proteome</keyword>
<evidence type="ECO:0000313" key="4">
    <source>
        <dbReference type="Proteomes" id="UP000306147"/>
    </source>
</evidence>
<proteinExistence type="predicted"/>
<dbReference type="AlphaFoldDB" id="A0A4S1XCG0"/>
<evidence type="ECO:0000256" key="1">
    <source>
        <dbReference type="ARBA" id="ARBA00004196"/>
    </source>
</evidence>
<dbReference type="GO" id="GO:0016829">
    <property type="term" value="F:lyase activity"/>
    <property type="evidence" value="ECO:0007669"/>
    <property type="project" value="InterPro"/>
</dbReference>